<protein>
    <submittedName>
        <fullName evidence="1">Antirestriction protein</fullName>
    </submittedName>
</protein>
<dbReference type="Gene3D" id="1.10.10.1190">
    <property type="entry name" value="Antirestriction protein ArdA, domain 3"/>
    <property type="match status" value="1"/>
</dbReference>
<evidence type="ECO:0000313" key="1">
    <source>
        <dbReference type="EMBL" id="PCC45843.1"/>
    </source>
</evidence>
<dbReference type="InterPro" id="IPR041895">
    <property type="entry name" value="ArdA_dom1"/>
</dbReference>
<organism evidence="1 2">
    <name type="scientific">Brevibacterium aurantiacum</name>
    <dbReference type="NCBI Taxonomy" id="273384"/>
    <lineage>
        <taxon>Bacteria</taxon>
        <taxon>Bacillati</taxon>
        <taxon>Actinomycetota</taxon>
        <taxon>Actinomycetes</taxon>
        <taxon>Micrococcales</taxon>
        <taxon>Brevibacteriaceae</taxon>
        <taxon>Brevibacterium</taxon>
    </lineage>
</organism>
<evidence type="ECO:0000313" key="2">
    <source>
        <dbReference type="Proteomes" id="UP000217564"/>
    </source>
</evidence>
<dbReference type="EMBL" id="NRGP01000019">
    <property type="protein sequence ID" value="PCC45843.1"/>
    <property type="molecule type" value="Genomic_DNA"/>
</dbReference>
<dbReference type="RefSeq" id="WP_096162601.1">
    <property type="nucleotide sequence ID" value="NZ_JABUXY010000017.1"/>
</dbReference>
<dbReference type="Proteomes" id="UP000217564">
    <property type="component" value="Unassembled WGS sequence"/>
</dbReference>
<dbReference type="AlphaFoldDB" id="A0A2A3Z2X9"/>
<sequence>MPVNLDTDTTPRAWIGCLACYNAGRLVGEWFDAEDADDVTLADVHGGTDRVRTGCEELWVMDHENMPRRGEMSPHEASEWARVALSVPEHERPALCAWVASGDYTAEGDGDLPSVSDFEDRYVGRWPSFREYAENLADDIGLLAGAPEALVSYFNWEAWSRDLAFDYTTEPAPGGDVYVFRVL</sequence>
<dbReference type="Gene3D" id="3.10.20.480">
    <property type="entry name" value="Antirestriction protein ArdA, domain 1"/>
    <property type="match status" value="1"/>
</dbReference>
<comment type="caution">
    <text evidence="1">The sequence shown here is derived from an EMBL/GenBank/DDBJ whole genome shotgun (WGS) entry which is preliminary data.</text>
</comment>
<dbReference type="Pfam" id="PF07275">
    <property type="entry name" value="ArdA"/>
    <property type="match status" value="1"/>
</dbReference>
<gene>
    <name evidence="1" type="ORF">CIK64_14050</name>
</gene>
<dbReference type="InterPro" id="IPR041893">
    <property type="entry name" value="ArdA_dom3"/>
</dbReference>
<accession>A0A2A3Z2X9</accession>
<dbReference type="InterPro" id="IPR009899">
    <property type="entry name" value="ArdA"/>
</dbReference>
<name>A0A2A3Z2X9_BREAU</name>
<reference evidence="1 2" key="1">
    <citation type="journal article" date="2017" name="Elife">
        <title>Extensive horizontal gene transfer in cheese-associated bacteria.</title>
        <authorList>
            <person name="Bonham K.S."/>
            <person name="Wolfe B.E."/>
            <person name="Dutton R.J."/>
        </authorList>
    </citation>
    <scope>NUCLEOTIDE SEQUENCE [LARGE SCALE GENOMIC DNA]</scope>
    <source>
        <strain evidence="1 2">947_7</strain>
    </source>
</reference>
<proteinExistence type="predicted"/>